<feature type="binding site" description="axial binding residue" evidence="7">
    <location>
        <position position="1076"/>
    </location>
    <ligand>
        <name>heme</name>
        <dbReference type="ChEBI" id="CHEBI:30413"/>
    </ligand>
    <ligandPart>
        <name>Fe</name>
        <dbReference type="ChEBI" id="CHEBI:18248"/>
    </ligandPart>
</feature>
<protein>
    <recommendedName>
        <fullName evidence="11">Cytochrome P450</fullName>
    </recommendedName>
</protein>
<keyword evidence="6" id="KW-0503">Monooxygenase</keyword>
<keyword evidence="8" id="KW-0812">Transmembrane</keyword>
<evidence type="ECO:0000256" key="7">
    <source>
        <dbReference type="PIRSR" id="PIRSR602401-1"/>
    </source>
</evidence>
<dbReference type="FunFam" id="1.10.630.10:FF:000026">
    <property type="entry name" value="Cytochrome P450 82C4"/>
    <property type="match status" value="2"/>
</dbReference>
<dbReference type="Proteomes" id="UP001281410">
    <property type="component" value="Unassembled WGS sequence"/>
</dbReference>
<feature type="transmembrane region" description="Helical" evidence="8">
    <location>
        <begin position="332"/>
        <end position="359"/>
    </location>
</feature>
<dbReference type="InterPro" id="IPR036396">
    <property type="entry name" value="Cyt_P450_sf"/>
</dbReference>
<dbReference type="GO" id="GO:0046246">
    <property type="term" value="P:terpene biosynthetic process"/>
    <property type="evidence" value="ECO:0007669"/>
    <property type="project" value="TreeGrafter"/>
</dbReference>
<dbReference type="InterPro" id="IPR017972">
    <property type="entry name" value="Cyt_P450_CS"/>
</dbReference>
<dbReference type="SUPFAM" id="SSF48264">
    <property type="entry name" value="Cytochrome P450"/>
    <property type="match status" value="2"/>
</dbReference>
<evidence type="ECO:0000313" key="9">
    <source>
        <dbReference type="EMBL" id="KAK3195617.1"/>
    </source>
</evidence>
<dbReference type="PRINTS" id="PR00385">
    <property type="entry name" value="P450"/>
</dbReference>
<dbReference type="PRINTS" id="PR00463">
    <property type="entry name" value="EP450I"/>
</dbReference>
<feature type="transmembrane region" description="Helical" evidence="8">
    <location>
        <begin position="578"/>
        <end position="597"/>
    </location>
</feature>
<keyword evidence="4" id="KW-0560">Oxidoreductase</keyword>
<feature type="transmembrane region" description="Helical" evidence="8">
    <location>
        <begin position="840"/>
        <end position="859"/>
    </location>
</feature>
<evidence type="ECO:0000313" key="10">
    <source>
        <dbReference type="Proteomes" id="UP001281410"/>
    </source>
</evidence>
<evidence type="ECO:0000256" key="8">
    <source>
        <dbReference type="SAM" id="Phobius"/>
    </source>
</evidence>
<evidence type="ECO:0000256" key="3">
    <source>
        <dbReference type="ARBA" id="ARBA00022723"/>
    </source>
</evidence>
<keyword evidence="2 7" id="KW-0349">Heme</keyword>
<evidence type="ECO:0000256" key="5">
    <source>
        <dbReference type="ARBA" id="ARBA00023004"/>
    </source>
</evidence>
<comment type="caution">
    <text evidence="9">The sequence shown here is derived from an EMBL/GenBank/DDBJ whole genome shotgun (WGS) entry which is preliminary data.</text>
</comment>
<name>A0AAE0DYC1_9ROSI</name>
<dbReference type="GO" id="GO:0020037">
    <property type="term" value="F:heme binding"/>
    <property type="evidence" value="ECO:0007669"/>
    <property type="project" value="InterPro"/>
</dbReference>
<dbReference type="EMBL" id="JANJYJ010000008">
    <property type="protein sequence ID" value="KAK3195617.1"/>
    <property type="molecule type" value="Genomic_DNA"/>
</dbReference>
<dbReference type="GO" id="GO:0016709">
    <property type="term" value="F:oxidoreductase activity, acting on paired donors, with incorporation or reduction of molecular oxygen, NAD(P)H as one donor, and incorporation of one atom of oxygen"/>
    <property type="evidence" value="ECO:0007669"/>
    <property type="project" value="UniProtKB-ARBA"/>
</dbReference>
<keyword evidence="8" id="KW-0472">Membrane</keyword>
<dbReference type="PANTHER" id="PTHR47947:SF8">
    <property type="entry name" value="CYTOCHROME P450 82C4-LIKE"/>
    <property type="match status" value="1"/>
</dbReference>
<gene>
    <name evidence="9" type="ORF">Dsin_026927</name>
</gene>
<sequence>MNLPHYIYFFLILKNTMEFSLHLQEIIVFSAFLFAIIFLCFTVNTTIRNKRKGCWNPPEPAGAWPIIGHLHLLGSNQQLHRTLGEMADKHGKAFLIRLGIHRALVISSWEVTRECFTTNDKVLSTRPKSLGAKILAYDHHMIGFAPYGTYWRDARKLATVELLSNHRLELLKHVRDKEINFFIAELYAQCVQNGGLIAVEMKERFGNLAANVMVRMIAGKRYFGTDDGDHDQEESRRFQKSFGDFFHLMGFFYVSDTIPFLGWLDVVKGYTSKMETTATELDYVLGNWVDEHRRRRLNRDFSDHEEQDFIHVLLLAMDDDTISTHQNANTTINAICLSLILGGSDTTMVTLTWAVSLLLNNRHVLKKAQEELNVHVGKHRQVEESDLKNLVYLHAIVKETLRLYPAAPLSVPREAMDDCTIAGFHIPAGTRLIVNLWKLHRDPSIWVNPSEFIPERFINDHANLDVRGLHFECLPFGSGRRKCPGISLALKVLHLTLARLLHTFELGTVSETAVDMSEGPGLTVHKATPLERKPKVTIKNIKLSFLTTYESLIVNKHIFEKLLQCSHIKTILKHTHSLSFSLSLSLLSSFSSLLSLFSPLSLYLSLSLFSPLYPIKIIAGQMMVFFAFLFAIIFLYVAINTTRRDKRRGRNPPEPAGAWPIVGHLPALGSNQLLHQTLGAIADKYGKVFLIRLGIHRALVISSWEVAKECFTTNDKVFPTRPKSLAVKLMGYDHLMLGFAPYGSYWRDVRKLATVELLSNHRLELLKHVRDMETNSFIKELYAECIKNGGLVAVQMKERFGDLSMSIIVRMIAGKRYLGNDDTSGDEEESSRLQKALGDFFPLVGLFLVSDTIPFLGWLDVVNGYVSKMKKTARELDYVLGNWVDEHSQRRFNRNISEEEQDFIHVMLSAMDDGKISAKDANTVVKANCLSLILGGNDTIVITLTWALSLLLNNRHVLKKAQDELNLHVGKHRQVDESDIKNLIYLQAIVKETLRLYPAVPLSAPRESMEDCTVAGFHIPAGTRLYVNLWKMHRDPSIWLNPLEFIPERFLNDHANLDVRGLHFECLPFGSGRRKCPGISFALQVLHLTLARLLHTFELGTVSNTVVDMSEGPGLTVPKTTPLEVILTPRLPSMLYDFNKQEE</sequence>
<organism evidence="9 10">
    <name type="scientific">Dipteronia sinensis</name>
    <dbReference type="NCBI Taxonomy" id="43782"/>
    <lineage>
        <taxon>Eukaryota</taxon>
        <taxon>Viridiplantae</taxon>
        <taxon>Streptophyta</taxon>
        <taxon>Embryophyta</taxon>
        <taxon>Tracheophyta</taxon>
        <taxon>Spermatophyta</taxon>
        <taxon>Magnoliopsida</taxon>
        <taxon>eudicotyledons</taxon>
        <taxon>Gunneridae</taxon>
        <taxon>Pentapetalae</taxon>
        <taxon>rosids</taxon>
        <taxon>malvids</taxon>
        <taxon>Sapindales</taxon>
        <taxon>Sapindaceae</taxon>
        <taxon>Hippocastanoideae</taxon>
        <taxon>Acereae</taxon>
        <taxon>Dipteronia</taxon>
    </lineage>
</organism>
<keyword evidence="8" id="KW-1133">Transmembrane helix</keyword>
<dbReference type="InterPro" id="IPR001128">
    <property type="entry name" value="Cyt_P450"/>
</dbReference>
<keyword evidence="3 7" id="KW-0479">Metal-binding</keyword>
<comment type="similarity">
    <text evidence="1">Belongs to the cytochrome P450 family.</text>
</comment>
<dbReference type="Gene3D" id="1.10.630.10">
    <property type="entry name" value="Cytochrome P450"/>
    <property type="match status" value="2"/>
</dbReference>
<keyword evidence="10" id="KW-1185">Reference proteome</keyword>
<evidence type="ECO:0008006" key="11">
    <source>
        <dbReference type="Google" id="ProtNLM"/>
    </source>
</evidence>
<keyword evidence="5 7" id="KW-0408">Iron</keyword>
<feature type="transmembrane region" description="Helical" evidence="8">
    <location>
        <begin position="26"/>
        <end position="47"/>
    </location>
</feature>
<dbReference type="InterPro" id="IPR002401">
    <property type="entry name" value="Cyt_P450_E_grp-I"/>
</dbReference>
<dbReference type="PANTHER" id="PTHR47947">
    <property type="entry name" value="CYTOCHROME P450 82C3-RELATED"/>
    <property type="match status" value="1"/>
</dbReference>
<dbReference type="GO" id="GO:0005506">
    <property type="term" value="F:iron ion binding"/>
    <property type="evidence" value="ECO:0007669"/>
    <property type="project" value="InterPro"/>
</dbReference>
<evidence type="ECO:0000256" key="4">
    <source>
        <dbReference type="ARBA" id="ARBA00023002"/>
    </source>
</evidence>
<comment type="cofactor">
    <cofactor evidence="7">
        <name>heme</name>
        <dbReference type="ChEBI" id="CHEBI:30413"/>
    </cofactor>
</comment>
<feature type="transmembrane region" description="Helical" evidence="8">
    <location>
        <begin position="930"/>
        <end position="952"/>
    </location>
</feature>
<dbReference type="InterPro" id="IPR050651">
    <property type="entry name" value="Plant_Cytochrome_P450_Monoox"/>
</dbReference>
<proteinExistence type="inferred from homology"/>
<feature type="transmembrane region" description="Helical" evidence="8">
    <location>
        <begin position="617"/>
        <end position="639"/>
    </location>
</feature>
<dbReference type="PROSITE" id="PS00086">
    <property type="entry name" value="CYTOCHROME_P450"/>
    <property type="match status" value="2"/>
</dbReference>
<reference evidence="9" key="1">
    <citation type="journal article" date="2023" name="Plant J.">
        <title>Genome sequences and population genomics provide insights into the demographic history, inbreeding, and mutation load of two 'living fossil' tree species of Dipteronia.</title>
        <authorList>
            <person name="Feng Y."/>
            <person name="Comes H.P."/>
            <person name="Chen J."/>
            <person name="Zhu S."/>
            <person name="Lu R."/>
            <person name="Zhang X."/>
            <person name="Li P."/>
            <person name="Qiu J."/>
            <person name="Olsen K.M."/>
            <person name="Qiu Y."/>
        </authorList>
    </citation>
    <scope>NUCLEOTIDE SEQUENCE</scope>
    <source>
        <strain evidence="9">NBL</strain>
    </source>
</reference>
<evidence type="ECO:0000256" key="2">
    <source>
        <dbReference type="ARBA" id="ARBA00022617"/>
    </source>
</evidence>
<dbReference type="Pfam" id="PF00067">
    <property type="entry name" value="p450"/>
    <property type="match status" value="2"/>
</dbReference>
<evidence type="ECO:0000256" key="1">
    <source>
        <dbReference type="ARBA" id="ARBA00010617"/>
    </source>
</evidence>
<accession>A0AAE0DYC1</accession>
<dbReference type="AlphaFoldDB" id="A0AAE0DYC1"/>
<evidence type="ECO:0000256" key="6">
    <source>
        <dbReference type="ARBA" id="ARBA00023033"/>
    </source>
</evidence>
<dbReference type="CDD" id="cd20654">
    <property type="entry name" value="CYP82"/>
    <property type="match status" value="2"/>
</dbReference>
<feature type="transmembrane region" description="Helical" evidence="8">
    <location>
        <begin position="245"/>
        <end position="264"/>
    </location>
</feature>